<reference evidence="3 4" key="1">
    <citation type="journal article" date="2019" name="Sci. Rep.">
        <title>A high-quality genome of Eragrostis curvula grass provides insights into Poaceae evolution and supports new strategies to enhance forage quality.</title>
        <authorList>
            <person name="Carballo J."/>
            <person name="Santos B.A.C.M."/>
            <person name="Zappacosta D."/>
            <person name="Garbus I."/>
            <person name="Selva J.P."/>
            <person name="Gallo C.A."/>
            <person name="Diaz A."/>
            <person name="Albertini E."/>
            <person name="Caccamo M."/>
            <person name="Echenique V."/>
        </authorList>
    </citation>
    <scope>NUCLEOTIDE SEQUENCE [LARGE SCALE GENOMIC DNA]</scope>
    <source>
        <strain evidence="4">cv. Victoria</strain>
        <tissue evidence="3">Leaf</tissue>
    </source>
</reference>
<dbReference type="PANTHER" id="PTHR43794:SF11">
    <property type="entry name" value="AMIDOHYDROLASE-RELATED DOMAIN-CONTAINING PROTEIN"/>
    <property type="match status" value="1"/>
</dbReference>
<dbReference type="InterPro" id="IPR011059">
    <property type="entry name" value="Metal-dep_hydrolase_composite"/>
</dbReference>
<proteinExistence type="predicted"/>
<organism evidence="3 4">
    <name type="scientific">Eragrostis curvula</name>
    <name type="common">weeping love grass</name>
    <dbReference type="NCBI Taxonomy" id="38414"/>
    <lineage>
        <taxon>Eukaryota</taxon>
        <taxon>Viridiplantae</taxon>
        <taxon>Streptophyta</taxon>
        <taxon>Embryophyta</taxon>
        <taxon>Tracheophyta</taxon>
        <taxon>Spermatophyta</taxon>
        <taxon>Magnoliopsida</taxon>
        <taxon>Liliopsida</taxon>
        <taxon>Poales</taxon>
        <taxon>Poaceae</taxon>
        <taxon>PACMAD clade</taxon>
        <taxon>Chloridoideae</taxon>
        <taxon>Eragrostideae</taxon>
        <taxon>Eragrostidinae</taxon>
        <taxon>Eragrostis</taxon>
    </lineage>
</organism>
<dbReference type="EMBL" id="RWGY01000026">
    <property type="protein sequence ID" value="TVU21915.1"/>
    <property type="molecule type" value="Genomic_DNA"/>
</dbReference>
<dbReference type="GO" id="GO:0016810">
    <property type="term" value="F:hydrolase activity, acting on carbon-nitrogen (but not peptide) bonds"/>
    <property type="evidence" value="ECO:0007669"/>
    <property type="project" value="InterPro"/>
</dbReference>
<protein>
    <submittedName>
        <fullName evidence="3">Uncharacterized protein</fullName>
    </submittedName>
</protein>
<keyword evidence="4" id="KW-1185">Reference proteome</keyword>
<keyword evidence="2" id="KW-0472">Membrane</keyword>
<dbReference type="AlphaFoldDB" id="A0A5J9UDY4"/>
<evidence type="ECO:0000313" key="4">
    <source>
        <dbReference type="Proteomes" id="UP000324897"/>
    </source>
</evidence>
<dbReference type="Gramene" id="TVU21915">
    <property type="protein sequence ID" value="TVU21915"/>
    <property type="gene ID" value="EJB05_31586"/>
</dbReference>
<evidence type="ECO:0000256" key="1">
    <source>
        <dbReference type="ARBA" id="ARBA00022801"/>
    </source>
</evidence>
<accession>A0A5J9UDY4</accession>
<sequence>MYASNLVKSISEKDIKIGEEYLQSKLLELQILFNLLALLVILVSGKILTFVQHYMSISYAQVRDFPKVRWEVQRYLMIMRGFPKGQVTLERPLLSNHLHGSLLNQVQRYYACSDVCIIEVEHFAGRLKLVRHERMHLSQDKRVGSCLFAMVCSSIQLKVFQQIQHKIRFVSIANIVYCMRTENIESVMCNGQWIMKDHKIMNINEEEVISSAGKRANDLLARAGINLPKRMDYV</sequence>
<dbReference type="OrthoDB" id="194468at2759"/>
<keyword evidence="2" id="KW-0812">Transmembrane</keyword>
<feature type="transmembrane region" description="Helical" evidence="2">
    <location>
        <begin position="31"/>
        <end position="51"/>
    </location>
</feature>
<name>A0A5J9UDY4_9POAL</name>
<dbReference type="InterPro" id="IPR050287">
    <property type="entry name" value="MTA/SAH_deaminase"/>
</dbReference>
<dbReference type="Gene3D" id="2.30.40.10">
    <property type="entry name" value="Urease, subunit C, domain 1"/>
    <property type="match status" value="1"/>
</dbReference>
<dbReference type="PANTHER" id="PTHR43794">
    <property type="entry name" value="AMINOHYDROLASE SSNA-RELATED"/>
    <property type="match status" value="1"/>
</dbReference>
<dbReference type="Proteomes" id="UP000324897">
    <property type="component" value="Unassembled WGS sequence"/>
</dbReference>
<evidence type="ECO:0000256" key="2">
    <source>
        <dbReference type="SAM" id="Phobius"/>
    </source>
</evidence>
<dbReference type="SUPFAM" id="SSF51338">
    <property type="entry name" value="Composite domain of metallo-dependent hydrolases"/>
    <property type="match status" value="1"/>
</dbReference>
<evidence type="ECO:0000313" key="3">
    <source>
        <dbReference type="EMBL" id="TVU21915.1"/>
    </source>
</evidence>
<keyword evidence="2" id="KW-1133">Transmembrane helix</keyword>
<gene>
    <name evidence="3" type="ORF">EJB05_31586</name>
</gene>
<keyword evidence="1" id="KW-0378">Hydrolase</keyword>
<comment type="caution">
    <text evidence="3">The sequence shown here is derived from an EMBL/GenBank/DDBJ whole genome shotgun (WGS) entry which is preliminary data.</text>
</comment>